<evidence type="ECO:0000313" key="3">
    <source>
        <dbReference type="Ensembl" id="ENSTNIP00000001866.1"/>
    </source>
</evidence>
<dbReference type="InterPro" id="IPR000488">
    <property type="entry name" value="Death_dom"/>
</dbReference>
<dbReference type="GeneTree" id="ENSGT00390000003023"/>
<reference evidence="3" key="3">
    <citation type="submission" date="2025-09" db="UniProtKB">
        <authorList>
            <consortium name="Ensembl"/>
        </authorList>
    </citation>
    <scope>IDENTIFICATION</scope>
</reference>
<dbReference type="AlphaFoldDB" id="H3C0V0"/>
<organism evidence="3 4">
    <name type="scientific">Tetraodon nigroviridis</name>
    <name type="common">Spotted green pufferfish</name>
    <name type="synonym">Chelonodon nigroviridis</name>
    <dbReference type="NCBI Taxonomy" id="99883"/>
    <lineage>
        <taxon>Eukaryota</taxon>
        <taxon>Metazoa</taxon>
        <taxon>Chordata</taxon>
        <taxon>Craniata</taxon>
        <taxon>Vertebrata</taxon>
        <taxon>Euteleostomi</taxon>
        <taxon>Actinopterygii</taxon>
        <taxon>Neopterygii</taxon>
        <taxon>Teleostei</taxon>
        <taxon>Neoteleostei</taxon>
        <taxon>Acanthomorphata</taxon>
        <taxon>Eupercaria</taxon>
        <taxon>Tetraodontiformes</taxon>
        <taxon>Tetradontoidea</taxon>
        <taxon>Tetraodontidae</taxon>
        <taxon>Tetraodon</taxon>
    </lineage>
</organism>
<feature type="domain" description="Death" evidence="2">
    <location>
        <begin position="69"/>
        <end position="105"/>
    </location>
</feature>
<reference evidence="4" key="1">
    <citation type="journal article" date="2004" name="Nature">
        <title>Genome duplication in the teleost fish Tetraodon nigroviridis reveals the early vertebrate proto-karyotype.</title>
        <authorList>
            <person name="Jaillon O."/>
            <person name="Aury J.-M."/>
            <person name="Brunet F."/>
            <person name="Petit J.-L."/>
            <person name="Stange-Thomann N."/>
            <person name="Mauceli E."/>
            <person name="Bouneau L."/>
            <person name="Fischer C."/>
            <person name="Ozouf-Costaz C."/>
            <person name="Bernot A."/>
            <person name="Nicaud S."/>
            <person name="Jaffe D."/>
            <person name="Fisher S."/>
            <person name="Lutfalla G."/>
            <person name="Dossat C."/>
            <person name="Segurens B."/>
            <person name="Dasilva C."/>
            <person name="Salanoubat M."/>
            <person name="Levy M."/>
            <person name="Boudet N."/>
            <person name="Castellano S."/>
            <person name="Anthouard V."/>
            <person name="Jubin C."/>
            <person name="Castelli V."/>
            <person name="Katinka M."/>
            <person name="Vacherie B."/>
            <person name="Biemont C."/>
            <person name="Skalli Z."/>
            <person name="Cattolico L."/>
            <person name="Poulain J."/>
            <person name="De Berardinis V."/>
            <person name="Cruaud C."/>
            <person name="Duprat S."/>
            <person name="Brottier P."/>
            <person name="Coutanceau J.-P."/>
            <person name="Gouzy J."/>
            <person name="Parra G."/>
            <person name="Lardier G."/>
            <person name="Chapple C."/>
            <person name="McKernan K.J."/>
            <person name="McEwan P."/>
            <person name="Bosak S."/>
            <person name="Kellis M."/>
            <person name="Volff J.-N."/>
            <person name="Guigo R."/>
            <person name="Zody M.C."/>
            <person name="Mesirov J."/>
            <person name="Lindblad-Toh K."/>
            <person name="Birren B."/>
            <person name="Nusbaum C."/>
            <person name="Kahn D."/>
            <person name="Robinson-Rechavi M."/>
            <person name="Laudet V."/>
            <person name="Schachter V."/>
            <person name="Quetier F."/>
            <person name="Saurin W."/>
            <person name="Scarpelli C."/>
            <person name="Wincker P."/>
            <person name="Lander E.S."/>
            <person name="Weissenbach J."/>
            <person name="Roest Crollius H."/>
        </authorList>
    </citation>
    <scope>NUCLEOTIDE SEQUENCE [LARGE SCALE GENOMIC DNA]</scope>
</reference>
<dbReference type="PROSITE" id="PS50017">
    <property type="entry name" value="DEATH_DOMAIN"/>
    <property type="match status" value="1"/>
</dbReference>
<dbReference type="InParanoid" id="H3C0V0"/>
<sequence length="206" mass="23530">AEDIGVHQIERLVELLAPKECEDLLLALSRPEESIFQHLERLSPERNLLDLKLRVKRDTNSEAECQTALSDWLLRYGHQMYYDRLSRALQHIGRTDIAMEVGKNINQDKSLKIKRFVEDYHKYVSSLNIPSGAKHQQQEDPTRHGKRKARDLTWRELDLIIERPSALLDQKGPLDGALTLFYGVLMGFGSALLVAVAVILVIAYTS</sequence>
<reference evidence="3" key="2">
    <citation type="submission" date="2025-08" db="UniProtKB">
        <authorList>
            <consortium name="Ensembl"/>
        </authorList>
    </citation>
    <scope>IDENTIFICATION</scope>
</reference>
<evidence type="ECO:0000256" key="1">
    <source>
        <dbReference type="SAM" id="Phobius"/>
    </source>
</evidence>
<keyword evidence="4" id="KW-1185">Reference proteome</keyword>
<feature type="transmembrane region" description="Helical" evidence="1">
    <location>
        <begin position="180"/>
        <end position="204"/>
    </location>
</feature>
<dbReference type="Ensembl" id="ENSTNIT00000003092.1">
    <property type="protein sequence ID" value="ENSTNIP00000001866.1"/>
    <property type="gene ID" value="ENSTNIG00000000108.1"/>
</dbReference>
<proteinExistence type="predicted"/>
<dbReference type="Gene3D" id="1.10.533.10">
    <property type="entry name" value="Death Domain, Fas"/>
    <property type="match status" value="1"/>
</dbReference>
<accession>H3C0V0</accession>
<keyword evidence="1" id="KW-0472">Membrane</keyword>
<keyword evidence="1" id="KW-1133">Transmembrane helix</keyword>
<name>H3C0V0_TETNG</name>
<dbReference type="Proteomes" id="UP000007303">
    <property type="component" value="Unassembled WGS sequence"/>
</dbReference>
<evidence type="ECO:0000313" key="4">
    <source>
        <dbReference type="Proteomes" id="UP000007303"/>
    </source>
</evidence>
<dbReference type="InterPro" id="IPR011029">
    <property type="entry name" value="DEATH-like_dom_sf"/>
</dbReference>
<keyword evidence="1" id="KW-0812">Transmembrane</keyword>
<dbReference type="OMA" id="EECGHFR"/>
<dbReference type="HOGENOM" id="CLU_1340236_0_0_1"/>
<dbReference type="GO" id="GO:0007165">
    <property type="term" value="P:signal transduction"/>
    <property type="evidence" value="ECO:0007669"/>
    <property type="project" value="InterPro"/>
</dbReference>
<evidence type="ECO:0000259" key="2">
    <source>
        <dbReference type="PROSITE" id="PS50017"/>
    </source>
</evidence>
<protein>
    <submittedName>
        <fullName evidence="3">Si:ch211-226m16.3</fullName>
    </submittedName>
</protein>